<reference evidence="1" key="2">
    <citation type="journal article" date="2015" name="Data Brief">
        <title>Shoot transcriptome of the giant reed, Arundo donax.</title>
        <authorList>
            <person name="Barrero R.A."/>
            <person name="Guerrero F.D."/>
            <person name="Moolhuijzen P."/>
            <person name="Goolsby J.A."/>
            <person name="Tidwell J."/>
            <person name="Bellgard S.E."/>
            <person name="Bellgard M.I."/>
        </authorList>
    </citation>
    <scope>NUCLEOTIDE SEQUENCE</scope>
    <source>
        <tissue evidence="1">Shoot tissue taken approximately 20 cm above the soil surface</tissue>
    </source>
</reference>
<evidence type="ECO:0000313" key="1">
    <source>
        <dbReference type="EMBL" id="JAD75673.1"/>
    </source>
</evidence>
<dbReference type="EMBL" id="GBRH01222222">
    <property type="protein sequence ID" value="JAD75673.1"/>
    <property type="molecule type" value="Transcribed_RNA"/>
</dbReference>
<dbReference type="AlphaFoldDB" id="A0A0A9CML7"/>
<sequence>MVPIKPAFTVTGSRREFSASALSFKSSRTTSPFQTLILRASTESPSTYSPKYLRSKYSTYN</sequence>
<accession>A0A0A9CML7</accession>
<organism evidence="1">
    <name type="scientific">Arundo donax</name>
    <name type="common">Giant reed</name>
    <name type="synonym">Donax arundinaceus</name>
    <dbReference type="NCBI Taxonomy" id="35708"/>
    <lineage>
        <taxon>Eukaryota</taxon>
        <taxon>Viridiplantae</taxon>
        <taxon>Streptophyta</taxon>
        <taxon>Embryophyta</taxon>
        <taxon>Tracheophyta</taxon>
        <taxon>Spermatophyta</taxon>
        <taxon>Magnoliopsida</taxon>
        <taxon>Liliopsida</taxon>
        <taxon>Poales</taxon>
        <taxon>Poaceae</taxon>
        <taxon>PACMAD clade</taxon>
        <taxon>Arundinoideae</taxon>
        <taxon>Arundineae</taxon>
        <taxon>Arundo</taxon>
    </lineage>
</organism>
<protein>
    <submittedName>
        <fullName evidence="1">Uncharacterized protein</fullName>
    </submittedName>
</protein>
<reference evidence="1" key="1">
    <citation type="submission" date="2014-09" db="EMBL/GenBank/DDBJ databases">
        <authorList>
            <person name="Magalhaes I.L.F."/>
            <person name="Oliveira U."/>
            <person name="Santos F.R."/>
            <person name="Vidigal T.H.D.A."/>
            <person name="Brescovit A.D."/>
            <person name="Santos A.J."/>
        </authorList>
    </citation>
    <scope>NUCLEOTIDE SEQUENCE</scope>
    <source>
        <tissue evidence="1">Shoot tissue taken approximately 20 cm above the soil surface</tissue>
    </source>
</reference>
<proteinExistence type="predicted"/>
<name>A0A0A9CML7_ARUDO</name>